<dbReference type="Pfam" id="PF13183">
    <property type="entry name" value="Fer4_8"/>
    <property type="match status" value="1"/>
</dbReference>
<evidence type="ECO:0000256" key="1">
    <source>
        <dbReference type="ARBA" id="ARBA00022485"/>
    </source>
</evidence>
<evidence type="ECO:0000256" key="3">
    <source>
        <dbReference type="ARBA" id="ARBA00022737"/>
    </source>
</evidence>
<dbReference type="Gene3D" id="1.10.1060.10">
    <property type="entry name" value="Alpha-helical ferredoxin"/>
    <property type="match status" value="1"/>
</dbReference>
<organism evidence="8 9">
    <name type="scientific">Thiobaca trueperi</name>
    <dbReference type="NCBI Taxonomy" id="127458"/>
    <lineage>
        <taxon>Bacteria</taxon>
        <taxon>Pseudomonadati</taxon>
        <taxon>Pseudomonadota</taxon>
        <taxon>Gammaproteobacteria</taxon>
        <taxon>Chromatiales</taxon>
        <taxon>Chromatiaceae</taxon>
        <taxon>Thiobaca</taxon>
    </lineage>
</organism>
<evidence type="ECO:0000313" key="9">
    <source>
        <dbReference type="Proteomes" id="UP000295717"/>
    </source>
</evidence>
<evidence type="ECO:0000256" key="2">
    <source>
        <dbReference type="ARBA" id="ARBA00022723"/>
    </source>
</evidence>
<dbReference type="Proteomes" id="UP000295717">
    <property type="component" value="Unassembled WGS sequence"/>
</dbReference>
<evidence type="ECO:0000313" key="8">
    <source>
        <dbReference type="EMBL" id="TCT18743.1"/>
    </source>
</evidence>
<dbReference type="SUPFAM" id="SSF54862">
    <property type="entry name" value="4Fe-4S ferredoxins"/>
    <property type="match status" value="1"/>
</dbReference>
<evidence type="ECO:0000256" key="5">
    <source>
        <dbReference type="ARBA" id="ARBA00023014"/>
    </source>
</evidence>
<comment type="function">
    <text evidence="6">Component of a complex that catalyzes the oxidation of glycolate to glyoxylate.</text>
</comment>
<keyword evidence="3" id="KW-0677">Repeat</keyword>
<dbReference type="InterPro" id="IPR017896">
    <property type="entry name" value="4Fe4S_Fe-S-bd"/>
</dbReference>
<comment type="catalytic activity">
    <reaction evidence="6">
        <text>glycolate + A = glyoxylate + AH2</text>
        <dbReference type="Rhea" id="RHEA:21264"/>
        <dbReference type="ChEBI" id="CHEBI:13193"/>
        <dbReference type="ChEBI" id="CHEBI:17499"/>
        <dbReference type="ChEBI" id="CHEBI:29805"/>
        <dbReference type="ChEBI" id="CHEBI:36655"/>
        <dbReference type="EC" id="1.1.99.14"/>
    </reaction>
</comment>
<accession>A0A4R3MVJ8</accession>
<comment type="cofactor">
    <cofactor evidence="6">
        <name>[4Fe-4S] cluster</name>
        <dbReference type="ChEBI" id="CHEBI:49883"/>
    </cofactor>
    <text evidence="6">Binds 2 [4Fe-4S] clusters.</text>
</comment>
<keyword evidence="9" id="KW-1185">Reference proteome</keyword>
<evidence type="ECO:0000256" key="4">
    <source>
        <dbReference type="ARBA" id="ARBA00023004"/>
    </source>
</evidence>
<evidence type="ECO:0000256" key="6">
    <source>
        <dbReference type="PIRNR" id="PIRNR000139"/>
    </source>
</evidence>
<dbReference type="InterPro" id="IPR009051">
    <property type="entry name" value="Helical_ferredxn"/>
</dbReference>
<sequence length="403" mass="43599">MIPLQTPVSPSDPADRDLLRLADHCVKCGLCLPHCPTYAQTRHEADSPRGRIALIQGWVTGELEMSNTLARHLDGCLTCRACEQACPSLVAVGRLMDGVKARRVARLPVWRRALRRRWLSVLSDARLTALLGRLAGRYRVSGLAGWMERIGLARRRWLVPYHRLATAMGAAARPMVADDRPAADLDLFVGCMGSSAQGAAIAATLRVCERLGLRVRIPSGSACCGALMRHNGYADEADRLRAGCVQRHAGRTLVGLASACIAELREDSALRETLEVCDFLDRAVWPASLKLRPLPRRVLVHEPCTHRHLPGGNAAVYRLLARVPELEVIPLPGNDTCCGAAGTYLLQQPAMAAALLRDKLASLADLKPDILVTTNPGCALHLAAGIREAGLTVAVCHPVELIL</sequence>
<dbReference type="InterPro" id="IPR004017">
    <property type="entry name" value="Cys_rich_dom"/>
</dbReference>
<dbReference type="RefSeq" id="WP_132978574.1">
    <property type="nucleotide sequence ID" value="NZ_SMAO01000012.1"/>
</dbReference>
<name>A0A4R3MVJ8_9GAMM</name>
<dbReference type="GO" id="GO:0051539">
    <property type="term" value="F:4 iron, 4 sulfur cluster binding"/>
    <property type="evidence" value="ECO:0007669"/>
    <property type="project" value="UniProtKB-UniRule"/>
</dbReference>
<dbReference type="PANTHER" id="PTHR32479:SF17">
    <property type="entry name" value="GLYCOLATE OXIDASE IRON-SULFUR SUBUNIT"/>
    <property type="match status" value="1"/>
</dbReference>
<feature type="domain" description="4Fe-4S ferredoxin-type" evidence="7">
    <location>
        <begin position="67"/>
        <end position="98"/>
    </location>
</feature>
<keyword evidence="6" id="KW-0813">Transport</keyword>
<comment type="caution">
    <text evidence="8">The sequence shown here is derived from an EMBL/GenBank/DDBJ whole genome shotgun (WGS) entry which is preliminary data.</text>
</comment>
<gene>
    <name evidence="8" type="ORF">EDC35_11266</name>
</gene>
<keyword evidence="1 6" id="KW-0004">4Fe-4S</keyword>
<keyword evidence="6" id="KW-0249">Electron transport</keyword>
<protein>
    <recommendedName>
        <fullName evidence="6">Glycolate oxidase iron-sulfur subunit</fullName>
        <ecNumber evidence="6">1.1.99.14</ecNumber>
    </recommendedName>
</protein>
<feature type="domain" description="4Fe-4S ferredoxin-type" evidence="7">
    <location>
        <begin position="16"/>
        <end position="45"/>
    </location>
</feature>
<dbReference type="EC" id="1.1.99.14" evidence="6"/>
<dbReference type="PANTHER" id="PTHR32479">
    <property type="entry name" value="GLYCOLATE OXIDASE IRON-SULFUR SUBUNIT"/>
    <property type="match status" value="1"/>
</dbReference>
<dbReference type="PROSITE" id="PS51379">
    <property type="entry name" value="4FE4S_FER_2"/>
    <property type="match status" value="2"/>
</dbReference>
<evidence type="ECO:0000259" key="7">
    <source>
        <dbReference type="PROSITE" id="PS51379"/>
    </source>
</evidence>
<proteinExistence type="predicted"/>
<dbReference type="PROSITE" id="PS00198">
    <property type="entry name" value="4FE4S_FER_1"/>
    <property type="match status" value="1"/>
</dbReference>
<reference evidence="8 9" key="1">
    <citation type="submission" date="2019-03" db="EMBL/GenBank/DDBJ databases">
        <title>Genomic Encyclopedia of Type Strains, Phase IV (KMG-IV): sequencing the most valuable type-strain genomes for metagenomic binning, comparative biology and taxonomic classification.</title>
        <authorList>
            <person name="Goeker M."/>
        </authorList>
    </citation>
    <scope>NUCLEOTIDE SEQUENCE [LARGE SCALE GENOMIC DNA]</scope>
    <source>
        <strain evidence="8 9">DSM 13587</strain>
    </source>
</reference>
<keyword evidence="5 6" id="KW-0411">Iron-sulfur</keyword>
<dbReference type="InterPro" id="IPR012257">
    <property type="entry name" value="Glc_ox_4Fe-4S"/>
</dbReference>
<comment type="catalytic activity">
    <reaction evidence="6">
        <text>(R)-lactate + A = pyruvate + AH2</text>
        <dbReference type="Rhea" id="RHEA:15089"/>
        <dbReference type="ChEBI" id="CHEBI:13193"/>
        <dbReference type="ChEBI" id="CHEBI:15361"/>
        <dbReference type="ChEBI" id="CHEBI:16004"/>
        <dbReference type="ChEBI" id="CHEBI:17499"/>
    </reaction>
</comment>
<dbReference type="OrthoDB" id="9765258at2"/>
<keyword evidence="4 6" id="KW-0408">Iron</keyword>
<dbReference type="EMBL" id="SMAO01000012">
    <property type="protein sequence ID" value="TCT18743.1"/>
    <property type="molecule type" value="Genomic_DNA"/>
</dbReference>
<dbReference type="InterPro" id="IPR017900">
    <property type="entry name" value="4Fe4S_Fe_S_CS"/>
</dbReference>
<dbReference type="Pfam" id="PF02754">
    <property type="entry name" value="CCG"/>
    <property type="match status" value="2"/>
</dbReference>
<keyword evidence="2 6" id="KW-0479">Metal-binding</keyword>
<dbReference type="GO" id="GO:0046872">
    <property type="term" value="F:metal ion binding"/>
    <property type="evidence" value="ECO:0007669"/>
    <property type="project" value="UniProtKB-UniRule"/>
</dbReference>
<dbReference type="GO" id="GO:0019154">
    <property type="term" value="F:glycolate dehydrogenase activity"/>
    <property type="evidence" value="ECO:0007669"/>
    <property type="project" value="UniProtKB-EC"/>
</dbReference>
<dbReference type="AlphaFoldDB" id="A0A4R3MVJ8"/>
<dbReference type="PIRSF" id="PIRSF000139">
    <property type="entry name" value="Glc_ox_4Fe-4S"/>
    <property type="match status" value="1"/>
</dbReference>